<evidence type="ECO:0000256" key="1">
    <source>
        <dbReference type="ARBA" id="ARBA00005107"/>
    </source>
</evidence>
<comment type="subunit">
    <text evidence="3">Homodimer.</text>
</comment>
<dbReference type="Pfam" id="PF10017">
    <property type="entry name" value="Methyltransf_33"/>
    <property type="match status" value="1"/>
</dbReference>
<sequence>MPSTAITEAVPPRTVIDIGSWDVSVSLRKMLEDRFLAKPDGQRHLPTALLCDEVGLDMWHKCAALPEFYNKRDEINLLRHWADEITAHIPSGAVLIDLGAGDVNKIKPILDQLESTQKDVTYYALDVSKESLIKCMDILPASYQHVKCYGLWGTFDDARVWSDRITAPRWFFSLGSIFGNDRFDIAVADLQKWSAIMRPGDRIFLGLDGCKDVEKVWLSYNDPQGHWHDFVRNGLHHSNRVLGHEWYRPEDWEITGVCGETPTFRYVIKAKRDVSCKPLDLEIKKGETILTTEWYKYGPEEMQEQFNHSGLQETARWESPSGPTWDYLLAAR</sequence>
<keyword evidence="6" id="KW-0808">Transferase</keyword>
<dbReference type="PIRSF" id="PIRSF018005">
    <property type="entry name" value="UCP018005"/>
    <property type="match status" value="1"/>
</dbReference>
<evidence type="ECO:0000256" key="7">
    <source>
        <dbReference type="ARBA" id="ARBA00022691"/>
    </source>
</evidence>
<gene>
    <name evidence="11" type="ORF">ANOM_000983</name>
</gene>
<keyword evidence="7" id="KW-0949">S-adenosyl-L-methionine</keyword>
<evidence type="ECO:0000313" key="11">
    <source>
        <dbReference type="EMBL" id="KNG90837.1"/>
    </source>
</evidence>
<dbReference type="InterPro" id="IPR019257">
    <property type="entry name" value="MeTrfase_dom"/>
</dbReference>
<protein>
    <recommendedName>
        <fullName evidence="8">4-dimethylallyltryptophan N-methyltransferase</fullName>
        <ecNumber evidence="8">2.1.1.261</ecNumber>
    </recommendedName>
</protein>
<dbReference type="InterPro" id="IPR017805">
    <property type="entry name" value="SAM_MeTrfase_EasF-type_put"/>
</dbReference>
<evidence type="ECO:0000256" key="5">
    <source>
        <dbReference type="ARBA" id="ARBA00022603"/>
    </source>
</evidence>
<keyword evidence="4" id="KW-0017">Alkaloid metabolism</keyword>
<dbReference type="GeneID" id="26802787"/>
<dbReference type="GO" id="GO:0009820">
    <property type="term" value="P:alkaloid metabolic process"/>
    <property type="evidence" value="ECO:0007669"/>
    <property type="project" value="UniProtKB-KW"/>
</dbReference>
<comment type="caution">
    <text evidence="11">The sequence shown here is derived from an EMBL/GenBank/DDBJ whole genome shotgun (WGS) entry which is preliminary data.</text>
</comment>
<evidence type="ECO:0000256" key="6">
    <source>
        <dbReference type="ARBA" id="ARBA00022679"/>
    </source>
</evidence>
<dbReference type="PANTHER" id="PTHR43397">
    <property type="entry name" value="ERGOTHIONEINE BIOSYNTHESIS PROTEIN 1"/>
    <property type="match status" value="1"/>
</dbReference>
<dbReference type="Gene3D" id="3.40.50.150">
    <property type="entry name" value="Vaccinia Virus protein VP39"/>
    <property type="match status" value="1"/>
</dbReference>
<dbReference type="GO" id="GO:0008168">
    <property type="term" value="F:methyltransferase activity"/>
    <property type="evidence" value="ECO:0007669"/>
    <property type="project" value="UniProtKB-KW"/>
</dbReference>
<dbReference type="RefSeq" id="XP_015411760.1">
    <property type="nucleotide sequence ID" value="XM_015546241.1"/>
</dbReference>
<dbReference type="EMBL" id="JNOM01000008">
    <property type="protein sequence ID" value="KNG90837.1"/>
    <property type="molecule type" value="Genomic_DNA"/>
</dbReference>
<keyword evidence="5" id="KW-0489">Methyltransferase</keyword>
<dbReference type="InterPro" id="IPR017804">
    <property type="entry name" value="MeTrfase_EgtD-like"/>
</dbReference>
<dbReference type="PANTHER" id="PTHR43397:SF1">
    <property type="entry name" value="ERGOTHIONEINE BIOSYNTHESIS PROTEIN 1"/>
    <property type="match status" value="1"/>
</dbReference>
<evidence type="ECO:0000256" key="2">
    <source>
        <dbReference type="ARBA" id="ARBA00008361"/>
    </source>
</evidence>
<reference evidence="11 12" key="1">
    <citation type="submission" date="2014-06" db="EMBL/GenBank/DDBJ databases">
        <title>The Genome of the Aflatoxigenic Filamentous Fungus Aspergillus nomius.</title>
        <authorList>
            <person name="Moore M.G."/>
            <person name="Shannon B.M."/>
            <person name="Brian M.M."/>
        </authorList>
    </citation>
    <scope>NUCLEOTIDE SEQUENCE [LARGE SCALE GENOMIC DNA]</scope>
    <source>
        <strain evidence="11 12">NRRL 13137</strain>
    </source>
</reference>
<organism evidence="11 12">
    <name type="scientific">Aspergillus nomiae NRRL (strain ATCC 15546 / NRRL 13137 / CBS 260.88 / M93)</name>
    <dbReference type="NCBI Taxonomy" id="1509407"/>
    <lineage>
        <taxon>Eukaryota</taxon>
        <taxon>Fungi</taxon>
        <taxon>Dikarya</taxon>
        <taxon>Ascomycota</taxon>
        <taxon>Pezizomycotina</taxon>
        <taxon>Eurotiomycetes</taxon>
        <taxon>Eurotiomycetidae</taxon>
        <taxon>Eurotiales</taxon>
        <taxon>Aspergillaceae</taxon>
        <taxon>Aspergillus</taxon>
        <taxon>Aspergillus subgen. Circumdati</taxon>
    </lineage>
</organism>
<comment type="similarity">
    <text evidence="2">Belongs to the methyltransferase superfamily.</text>
</comment>
<name>A0A0L1JGK1_ASPN3</name>
<evidence type="ECO:0000256" key="8">
    <source>
        <dbReference type="ARBA" id="ARBA00039094"/>
    </source>
</evidence>
<evidence type="ECO:0000256" key="4">
    <source>
        <dbReference type="ARBA" id="ARBA00022589"/>
    </source>
</evidence>
<dbReference type="InterPro" id="IPR029063">
    <property type="entry name" value="SAM-dependent_MTases_sf"/>
</dbReference>
<evidence type="ECO:0000256" key="9">
    <source>
        <dbReference type="ARBA" id="ARBA00049425"/>
    </source>
</evidence>
<dbReference type="Proteomes" id="UP000037505">
    <property type="component" value="Unassembled WGS sequence"/>
</dbReference>
<feature type="domain" description="Histidine-specific methyltransferase SAM-dependent" evidence="10">
    <location>
        <begin position="42"/>
        <end position="329"/>
    </location>
</feature>
<dbReference type="NCBIfam" id="TIGR03439">
    <property type="entry name" value="methyl_EasF"/>
    <property type="match status" value="1"/>
</dbReference>
<keyword evidence="12" id="KW-1185">Reference proteome</keyword>
<comment type="catalytic activity">
    <reaction evidence="9">
        <text>4-(3-methylbut-2-enyl)-L-tryptophan + S-adenosyl-L-methionine = 4-(3-methylbut-2-enyl)-L-abrine + S-adenosyl-L-homocysteine + H(+)</text>
        <dbReference type="Rhea" id="RHEA:34435"/>
        <dbReference type="ChEBI" id="CHEBI:15378"/>
        <dbReference type="ChEBI" id="CHEBI:57856"/>
        <dbReference type="ChEBI" id="CHEBI:58209"/>
        <dbReference type="ChEBI" id="CHEBI:59789"/>
        <dbReference type="ChEBI" id="CHEBI:67248"/>
        <dbReference type="EC" id="2.1.1.261"/>
    </reaction>
</comment>
<evidence type="ECO:0000313" key="12">
    <source>
        <dbReference type="Proteomes" id="UP000037505"/>
    </source>
</evidence>
<dbReference type="GO" id="GO:0032259">
    <property type="term" value="P:methylation"/>
    <property type="evidence" value="ECO:0007669"/>
    <property type="project" value="UniProtKB-KW"/>
</dbReference>
<dbReference type="STRING" id="1509407.A0A0L1JGK1"/>
<dbReference type="InterPro" id="IPR051128">
    <property type="entry name" value="EgtD_Methyltrsf_superfamily"/>
</dbReference>
<proteinExistence type="inferred from homology"/>
<evidence type="ECO:0000259" key="10">
    <source>
        <dbReference type="Pfam" id="PF10017"/>
    </source>
</evidence>
<dbReference type="EC" id="2.1.1.261" evidence="8"/>
<evidence type="ECO:0000256" key="3">
    <source>
        <dbReference type="ARBA" id="ARBA00011738"/>
    </source>
</evidence>
<dbReference type="OrthoDB" id="659at2759"/>
<accession>A0A0L1JGK1</accession>
<dbReference type="AlphaFoldDB" id="A0A0L1JGK1"/>
<comment type="pathway">
    <text evidence="1">Alkaloid biosynthesis; ergot alkaloid biosynthesis.</text>
</comment>